<reference evidence="2 3" key="1">
    <citation type="submission" date="2021-06" db="EMBL/GenBank/DDBJ databases">
        <title>A haploid diamondback moth (Plutella xylostella L.) genome assembly resolves 31 chromosomes and identifies a diamide resistance mutation.</title>
        <authorList>
            <person name="Ward C.M."/>
            <person name="Perry K.D."/>
            <person name="Baker G."/>
            <person name="Powis K."/>
            <person name="Heckel D.G."/>
            <person name="Baxter S.W."/>
        </authorList>
    </citation>
    <scope>NUCLEOTIDE SEQUENCE [LARGE SCALE GENOMIC DNA]</scope>
    <source>
        <strain evidence="2 3">LV</strain>
        <tissue evidence="2">Single pupa</tissue>
    </source>
</reference>
<evidence type="ECO:0000313" key="2">
    <source>
        <dbReference type="EMBL" id="KAG7298799.1"/>
    </source>
</evidence>
<gene>
    <name evidence="2" type="ORF">JYU34_017232</name>
</gene>
<dbReference type="EMBL" id="JAHIBW010000023">
    <property type="protein sequence ID" value="KAG7298799.1"/>
    <property type="molecule type" value="Genomic_DNA"/>
</dbReference>
<keyword evidence="3" id="KW-1185">Reference proteome</keyword>
<organism evidence="2 3">
    <name type="scientific">Plutella xylostella</name>
    <name type="common">Diamondback moth</name>
    <name type="synonym">Plutella maculipennis</name>
    <dbReference type="NCBI Taxonomy" id="51655"/>
    <lineage>
        <taxon>Eukaryota</taxon>
        <taxon>Metazoa</taxon>
        <taxon>Ecdysozoa</taxon>
        <taxon>Arthropoda</taxon>
        <taxon>Hexapoda</taxon>
        <taxon>Insecta</taxon>
        <taxon>Pterygota</taxon>
        <taxon>Neoptera</taxon>
        <taxon>Endopterygota</taxon>
        <taxon>Lepidoptera</taxon>
        <taxon>Glossata</taxon>
        <taxon>Ditrysia</taxon>
        <taxon>Yponomeutoidea</taxon>
        <taxon>Plutellidae</taxon>
        <taxon>Plutella</taxon>
    </lineage>
</organism>
<accession>A0ABQ7Q0N7</accession>
<dbReference type="Proteomes" id="UP000823941">
    <property type="component" value="Chromosome 23"/>
</dbReference>
<sequence length="653" mass="75831">MIAHKDNLFRRWKSNQSNAIHRVEYNRYRNKTNKAICQAKNTYNKKLIIEAGRDTKKIWGYINNWLGREKKSIDDTILKYLGKQFDVPTICEKFSETFCNEIEKIKHKCNICFLERNSYAQEQNKSMRFQKVTSSSVELVINRLNEKKSAGIDNIRMRDIKLIKDKFSPILAHFINLSVYSQAYPDLLKLSIIRPLFKGGSHYNTGDYRPIAVLPSLNKIVERTIVNQVSKFLNNHNVITPAQFGFQQGKNTEKLLSKFANNINNYLNEQKVVAVLFIDFRKAFDTLDHSTLLNALNESGIRGHLLGWFADYLKNRSLTVKVAEFKSTNRHCKYGVAQGSVTGPVCYILHVNSMISVIKECKKYMFADDTCLMYAGKDAISIEKHLQDDFDNVTKWAHDNGIILNTEKTKLLLIKSSYRKQDVTEIKIKGHSYECLHSNMLSCSCLEIENVVKFRYLGLVVDNRFCWKYHIISICDKLKVLLSKFKSLSYCTPTSTMYMLYNSLVESILSYGLECYGLTFKTDINKIKELQIRFIKVIENKKIKKQLDKDYSKILEKSSLLPIDKKCLMLLAVNEHCNDEYKIKAINKYNTRKNALGHFVVPKVSNFYGKRTKEWIIPKIFNCIPKDITHFHGPKIALRNMIKDYLLSNEIII</sequence>
<dbReference type="CDD" id="cd01650">
    <property type="entry name" value="RT_nLTR_like"/>
    <property type="match status" value="1"/>
</dbReference>
<evidence type="ECO:0000313" key="3">
    <source>
        <dbReference type="Proteomes" id="UP000823941"/>
    </source>
</evidence>
<dbReference type="SUPFAM" id="SSF56672">
    <property type="entry name" value="DNA/RNA polymerases"/>
    <property type="match status" value="1"/>
</dbReference>
<dbReference type="Pfam" id="PF00078">
    <property type="entry name" value="RVT_1"/>
    <property type="match status" value="1"/>
</dbReference>
<name>A0ABQ7Q0N7_PLUXY</name>
<feature type="domain" description="Reverse transcriptase" evidence="1">
    <location>
        <begin position="177"/>
        <end position="461"/>
    </location>
</feature>
<dbReference type="PANTHER" id="PTHR33332">
    <property type="entry name" value="REVERSE TRANSCRIPTASE DOMAIN-CONTAINING PROTEIN"/>
    <property type="match status" value="1"/>
</dbReference>
<proteinExistence type="predicted"/>
<dbReference type="InterPro" id="IPR043502">
    <property type="entry name" value="DNA/RNA_pol_sf"/>
</dbReference>
<dbReference type="PROSITE" id="PS50878">
    <property type="entry name" value="RT_POL"/>
    <property type="match status" value="1"/>
</dbReference>
<evidence type="ECO:0000259" key="1">
    <source>
        <dbReference type="PROSITE" id="PS50878"/>
    </source>
</evidence>
<protein>
    <recommendedName>
        <fullName evidence="1">Reverse transcriptase domain-containing protein</fullName>
    </recommendedName>
</protein>
<dbReference type="InterPro" id="IPR000477">
    <property type="entry name" value="RT_dom"/>
</dbReference>
<comment type="caution">
    <text evidence="2">The sequence shown here is derived from an EMBL/GenBank/DDBJ whole genome shotgun (WGS) entry which is preliminary data.</text>
</comment>